<dbReference type="EC" id="2.7.11.1" evidence="2"/>
<dbReference type="SMART" id="SM00220">
    <property type="entry name" value="S_TKc"/>
    <property type="match status" value="1"/>
</dbReference>
<dbReference type="RefSeq" id="WP_342902352.1">
    <property type="nucleotide sequence ID" value="NZ_JBCHKU010000030.1"/>
</dbReference>
<dbReference type="PANTHER" id="PTHR44329">
    <property type="entry name" value="SERINE/THREONINE-PROTEIN KINASE TNNI3K-RELATED"/>
    <property type="match status" value="1"/>
</dbReference>
<dbReference type="InterPro" id="IPR051681">
    <property type="entry name" value="Ser/Thr_Kinases-Pseudokinases"/>
</dbReference>
<comment type="caution">
    <text evidence="2">The sequence shown here is derived from an EMBL/GenBank/DDBJ whole genome shotgun (WGS) entry which is preliminary data.</text>
</comment>
<gene>
    <name evidence="2" type="ORF">AAGS29_18020</name>
</gene>
<proteinExistence type="predicted"/>
<dbReference type="EMBL" id="JBCHKU010000030">
    <property type="protein sequence ID" value="MEM6250501.1"/>
    <property type="molecule type" value="Genomic_DNA"/>
</dbReference>
<sequence length="350" mass="38932">MILPSRYKLSGTNDSGGMGDILYCKDNHLQRDVVIKLLKGDAEQRRLFDEQRSLIQLRSKHVVQLYDVVNIDSQLCLVLEFIQGEDLTNGAYESNMKGLIETLWQVACGLSDIHDAGIIHRDIKPNNIRRDNIGVIKVFDFGLARKLDSAKTNSVIGTVGYMAPELWRRGEVTFTTAVDVYAFGVTAMALTNARVPNELMEYPPRSSGRGWVQDSLPNLDSDIADVLEQCLEYYPDDRPRIAEVEKVLRKHLLKDKHKGLMVMNSQVKELNCQNRRAKISSTFGTILNGEITIEYDGYGFKVAALGGDVTVNNEQVNIGHILPGASVITLGSGSNRGFVTFDISKPEVVS</sequence>
<dbReference type="InterPro" id="IPR011009">
    <property type="entry name" value="Kinase-like_dom_sf"/>
</dbReference>
<name>A0ABU9UYA4_9GAMM</name>
<keyword evidence="3" id="KW-1185">Reference proteome</keyword>
<accession>A0ABU9UYA4</accession>
<evidence type="ECO:0000313" key="2">
    <source>
        <dbReference type="EMBL" id="MEM6250501.1"/>
    </source>
</evidence>
<dbReference type="SUPFAM" id="SSF56112">
    <property type="entry name" value="Protein kinase-like (PK-like)"/>
    <property type="match status" value="1"/>
</dbReference>
<dbReference type="PROSITE" id="PS50011">
    <property type="entry name" value="PROTEIN_KINASE_DOM"/>
    <property type="match status" value="1"/>
</dbReference>
<dbReference type="CDD" id="cd14014">
    <property type="entry name" value="STKc_PknB_like"/>
    <property type="match status" value="1"/>
</dbReference>
<evidence type="ECO:0000313" key="3">
    <source>
        <dbReference type="Proteomes" id="UP001489333"/>
    </source>
</evidence>
<dbReference type="Gene3D" id="1.10.510.10">
    <property type="entry name" value="Transferase(Phosphotransferase) domain 1"/>
    <property type="match status" value="1"/>
</dbReference>
<keyword evidence="2" id="KW-0808">Transferase</keyword>
<reference evidence="2 3" key="1">
    <citation type="submission" date="2024-04" db="EMBL/GenBank/DDBJ databases">
        <title>Novel Shewanella species isolated from Baltic Sea sediments.</title>
        <authorList>
            <person name="Martin-Rodriguez A.J."/>
            <person name="Fernandez-Juarez V."/>
            <person name="Valeriano V.D."/>
            <person name="Mihindukulasooriya I."/>
            <person name="Ceresnova L."/>
            <person name="Joffre E."/>
            <person name="Jensie-Markopoulos S."/>
            <person name="Moore E.R.B."/>
            <person name="Sjoling A."/>
        </authorList>
    </citation>
    <scope>NUCLEOTIDE SEQUENCE [LARGE SCALE GENOMIC DNA]</scope>
    <source>
        <strain evidence="2 3">VAX-SP0-0CM-1</strain>
    </source>
</reference>
<organism evidence="2 3">
    <name type="scientific">Shewanella vaxholmensis</name>
    <dbReference type="NCBI Taxonomy" id="3063535"/>
    <lineage>
        <taxon>Bacteria</taxon>
        <taxon>Pseudomonadati</taxon>
        <taxon>Pseudomonadota</taxon>
        <taxon>Gammaproteobacteria</taxon>
        <taxon>Alteromonadales</taxon>
        <taxon>Shewanellaceae</taxon>
        <taxon>Shewanella</taxon>
    </lineage>
</organism>
<dbReference type="Proteomes" id="UP001489333">
    <property type="component" value="Unassembled WGS sequence"/>
</dbReference>
<evidence type="ECO:0000259" key="1">
    <source>
        <dbReference type="PROSITE" id="PS50011"/>
    </source>
</evidence>
<feature type="domain" description="Protein kinase" evidence="1">
    <location>
        <begin position="7"/>
        <end position="260"/>
    </location>
</feature>
<dbReference type="GO" id="GO:0004674">
    <property type="term" value="F:protein serine/threonine kinase activity"/>
    <property type="evidence" value="ECO:0007669"/>
    <property type="project" value="UniProtKB-EC"/>
</dbReference>
<dbReference type="InterPro" id="IPR000719">
    <property type="entry name" value="Prot_kinase_dom"/>
</dbReference>
<dbReference type="Pfam" id="PF00069">
    <property type="entry name" value="Pkinase"/>
    <property type="match status" value="1"/>
</dbReference>
<keyword evidence="2" id="KW-0418">Kinase</keyword>
<protein>
    <submittedName>
        <fullName evidence="2">Serine/threonine-protein kinase</fullName>
        <ecNumber evidence="2">2.7.11.1</ecNumber>
    </submittedName>
</protein>